<feature type="region of interest" description="Disordered" evidence="1">
    <location>
        <begin position="302"/>
        <end position="321"/>
    </location>
</feature>
<feature type="region of interest" description="Disordered" evidence="1">
    <location>
        <begin position="202"/>
        <end position="297"/>
    </location>
</feature>
<gene>
    <name evidence="2" type="ORF">F8377_09870</name>
</gene>
<feature type="compositionally biased region" description="Basic residues" evidence="1">
    <location>
        <begin position="309"/>
        <end position="321"/>
    </location>
</feature>
<protein>
    <submittedName>
        <fullName evidence="2">Uncharacterized protein</fullName>
    </submittedName>
</protein>
<evidence type="ECO:0000313" key="2">
    <source>
        <dbReference type="EMBL" id="KAB3519017.1"/>
    </source>
</evidence>
<feature type="region of interest" description="Disordered" evidence="1">
    <location>
        <begin position="1"/>
        <end position="65"/>
    </location>
</feature>
<sequence>MHEQTVDGSGKPTDPRDTSRRINHGGSEDNSSPGVVRDDAEASSSRAAEDAEVSGGTSGVGMLEGGHSSQGDVLAAVGGAVAVMMGAVGAVVARRRGTASDVWELGWVRPDGDRQRFMVVPDDSAPHEHRFEMDVPDGGRMIAREDGGVDVVDSSGAVVDHVQPPWAVDAMGRPVPTWYEVDNDQGVLVQKVAPDAQAVYPIVADPREKRGGVGQRRKTSPTSGSVVGPDAGDIVRRQRAQSGQRHTSSRKGPSQTRQAHTQARPQRSHRPSGQESATQQRRKDQQLPTRQPGFIGPVTAEDAAGQERNKRRAQHQAAQRRGRGIYTPEEEYQQAVTGRKLPVETTVHRGDQRAQHPVCEISAEGDAVTRNKDGFIDGVYPAGAPAGTDVIRHGDGSVTVVKGDRRTRYFPAPRSGSVGDRPVVESQTYDAGAGQTRQVFVRSDGTVVQQVQEGVQEISSPADGRVHVMPVATPGDPVVVGHGTPVKVHQLDHRAGAASDILLTQPIRQGDDVSTGGDDGGMDFGWSKSDTGTAIYGVANDTNFGLAEKSAEAVGGGADDVARAARIGGRALGVVGGVIGAESDRRAGMDATEAYTTNAIGTAAGIAAGA</sequence>
<proteinExistence type="predicted"/>
<name>A0ABQ6VBJ2_9CORY</name>
<keyword evidence="3" id="KW-1185">Reference proteome</keyword>
<organism evidence="2 3">
    <name type="scientific">Corynebacterium zhongnanshanii</name>
    <dbReference type="NCBI Taxonomy" id="2768834"/>
    <lineage>
        <taxon>Bacteria</taxon>
        <taxon>Bacillati</taxon>
        <taxon>Actinomycetota</taxon>
        <taxon>Actinomycetes</taxon>
        <taxon>Mycobacteriales</taxon>
        <taxon>Corynebacteriaceae</taxon>
        <taxon>Corynebacterium</taxon>
    </lineage>
</organism>
<accession>A0ABQ6VBJ2</accession>
<feature type="non-terminal residue" evidence="2">
    <location>
        <position position="610"/>
    </location>
</feature>
<dbReference type="Proteomes" id="UP000436181">
    <property type="component" value="Unassembled WGS sequence"/>
</dbReference>
<dbReference type="EMBL" id="WBZJ01000005">
    <property type="protein sequence ID" value="KAB3519017.1"/>
    <property type="molecule type" value="Genomic_DNA"/>
</dbReference>
<feature type="compositionally biased region" description="Polar residues" evidence="1">
    <location>
        <begin position="240"/>
        <end position="279"/>
    </location>
</feature>
<reference evidence="2 3" key="1">
    <citation type="submission" date="2019-10" db="EMBL/GenBank/DDBJ databases">
        <title>Corynebacterium sp novel species isolated from the respiratory tract of Marmot.</title>
        <authorList>
            <person name="Zhang G."/>
        </authorList>
    </citation>
    <scope>NUCLEOTIDE SEQUENCE [LARGE SCALE GENOMIC DNA]</scope>
    <source>
        <strain evidence="2 3">336</strain>
    </source>
</reference>
<comment type="caution">
    <text evidence="2">The sequence shown here is derived from an EMBL/GenBank/DDBJ whole genome shotgun (WGS) entry which is preliminary data.</text>
</comment>
<evidence type="ECO:0000313" key="3">
    <source>
        <dbReference type="Proteomes" id="UP000436181"/>
    </source>
</evidence>
<evidence type="ECO:0000256" key="1">
    <source>
        <dbReference type="SAM" id="MobiDB-lite"/>
    </source>
</evidence>